<proteinExistence type="predicted"/>
<evidence type="ECO:0000256" key="1">
    <source>
        <dbReference type="SAM" id="MobiDB-lite"/>
    </source>
</evidence>
<evidence type="ECO:0008006" key="4">
    <source>
        <dbReference type="Google" id="ProtNLM"/>
    </source>
</evidence>
<comment type="caution">
    <text evidence="2">The sequence shown here is derived from an EMBL/GenBank/DDBJ whole genome shotgun (WGS) entry which is preliminary data.</text>
</comment>
<feature type="region of interest" description="Disordered" evidence="1">
    <location>
        <begin position="1"/>
        <end position="20"/>
    </location>
</feature>
<feature type="compositionally biased region" description="Basic and acidic residues" evidence="1">
    <location>
        <begin position="9"/>
        <end position="20"/>
    </location>
</feature>
<keyword evidence="3" id="KW-1185">Reference proteome</keyword>
<name>A0ABR9E7Y5_9GAMM</name>
<sequence>MTELVSVTHPDKQSKATDNIKQERMHHPLCNNIEPLYYLKALMFHLFFRQKGF</sequence>
<evidence type="ECO:0000313" key="3">
    <source>
        <dbReference type="Proteomes" id="UP000615755"/>
    </source>
</evidence>
<reference evidence="2 3" key="1">
    <citation type="submission" date="2015-03" db="EMBL/GenBank/DDBJ databases">
        <title>Genome sequence of Pseudoalteromonas aurantia.</title>
        <authorList>
            <person name="Xie B.-B."/>
            <person name="Rong J.-C."/>
            <person name="Qin Q.-L."/>
            <person name="Zhang Y.-Z."/>
        </authorList>
    </citation>
    <scope>NUCLEOTIDE SEQUENCE [LARGE SCALE GENOMIC DNA]</scope>
    <source>
        <strain evidence="2 3">208</strain>
    </source>
</reference>
<organism evidence="2 3">
    <name type="scientific">Pseudoalteromonas aurantia 208</name>
    <dbReference type="NCBI Taxonomy" id="1314867"/>
    <lineage>
        <taxon>Bacteria</taxon>
        <taxon>Pseudomonadati</taxon>
        <taxon>Pseudomonadota</taxon>
        <taxon>Gammaproteobacteria</taxon>
        <taxon>Alteromonadales</taxon>
        <taxon>Pseudoalteromonadaceae</taxon>
        <taxon>Pseudoalteromonas</taxon>
    </lineage>
</organism>
<dbReference type="Proteomes" id="UP000615755">
    <property type="component" value="Unassembled WGS sequence"/>
</dbReference>
<dbReference type="EMBL" id="AQGV01000009">
    <property type="protein sequence ID" value="MBE0366335.1"/>
    <property type="molecule type" value="Genomic_DNA"/>
</dbReference>
<gene>
    <name evidence="2" type="ORF">PAUR_a3321</name>
</gene>
<protein>
    <recommendedName>
        <fullName evidence="4">Orphan protein</fullName>
    </recommendedName>
</protein>
<accession>A0ABR9E7Y5</accession>
<evidence type="ECO:0000313" key="2">
    <source>
        <dbReference type="EMBL" id="MBE0366335.1"/>
    </source>
</evidence>